<feature type="transmembrane region" description="Helical" evidence="1">
    <location>
        <begin position="298"/>
        <end position="316"/>
    </location>
</feature>
<accession>A0A6J4RDG1</accession>
<evidence type="ECO:0000256" key="1">
    <source>
        <dbReference type="SAM" id="Phobius"/>
    </source>
</evidence>
<dbReference type="Pfam" id="PF02517">
    <property type="entry name" value="Rce1-like"/>
    <property type="match status" value="1"/>
</dbReference>
<feature type="transmembrane region" description="Helical" evidence="1">
    <location>
        <begin position="201"/>
        <end position="225"/>
    </location>
</feature>
<feature type="transmembrane region" description="Helical" evidence="1">
    <location>
        <begin position="77"/>
        <end position="97"/>
    </location>
</feature>
<keyword evidence="1" id="KW-1133">Transmembrane helix</keyword>
<evidence type="ECO:0000313" key="3">
    <source>
        <dbReference type="EMBL" id="CAA9466006.1"/>
    </source>
</evidence>
<feature type="transmembrane region" description="Helical" evidence="1">
    <location>
        <begin position="6"/>
        <end position="27"/>
    </location>
</feature>
<dbReference type="EMBL" id="CADCVF010000071">
    <property type="protein sequence ID" value="CAA9466006.1"/>
    <property type="molecule type" value="Genomic_DNA"/>
</dbReference>
<gene>
    <name evidence="3" type="ORF">AVDCRST_MAG58-3480</name>
</gene>
<feature type="transmembrane region" description="Helical" evidence="1">
    <location>
        <begin position="245"/>
        <end position="265"/>
    </location>
</feature>
<feature type="transmembrane region" description="Helical" evidence="1">
    <location>
        <begin position="323"/>
        <end position="341"/>
    </location>
</feature>
<dbReference type="AlphaFoldDB" id="A0A6J4RDG1"/>
<name>A0A6J4RDG1_9ACTN</name>
<evidence type="ECO:0000259" key="2">
    <source>
        <dbReference type="Pfam" id="PF02517"/>
    </source>
</evidence>
<organism evidence="3">
    <name type="scientific">uncultured Rubrobacteraceae bacterium</name>
    <dbReference type="NCBI Taxonomy" id="349277"/>
    <lineage>
        <taxon>Bacteria</taxon>
        <taxon>Bacillati</taxon>
        <taxon>Actinomycetota</taxon>
        <taxon>Rubrobacteria</taxon>
        <taxon>Rubrobacterales</taxon>
        <taxon>Rubrobacteraceae</taxon>
        <taxon>environmental samples</taxon>
    </lineage>
</organism>
<dbReference type="InterPro" id="IPR003675">
    <property type="entry name" value="Rce1/LyrA-like_dom"/>
</dbReference>
<dbReference type="GO" id="GO:0080120">
    <property type="term" value="P:CAAX-box protein maturation"/>
    <property type="evidence" value="ECO:0007669"/>
    <property type="project" value="UniProtKB-ARBA"/>
</dbReference>
<reference evidence="3" key="1">
    <citation type="submission" date="2020-02" db="EMBL/GenBank/DDBJ databases">
        <authorList>
            <person name="Meier V. D."/>
        </authorList>
    </citation>
    <scope>NUCLEOTIDE SEQUENCE</scope>
    <source>
        <strain evidence="3">AVDCRST_MAG58</strain>
    </source>
</reference>
<proteinExistence type="predicted"/>
<feature type="transmembrane region" description="Helical" evidence="1">
    <location>
        <begin position="272"/>
        <end position="292"/>
    </location>
</feature>
<dbReference type="GO" id="GO:0004175">
    <property type="term" value="F:endopeptidase activity"/>
    <property type="evidence" value="ECO:0007669"/>
    <property type="project" value="UniProtKB-ARBA"/>
</dbReference>
<keyword evidence="1" id="KW-0812">Transmembrane</keyword>
<keyword evidence="1" id="KW-0472">Membrane</keyword>
<feature type="transmembrane region" description="Helical" evidence="1">
    <location>
        <begin position="118"/>
        <end position="139"/>
    </location>
</feature>
<sequence length="342" mass="36537">MLTSCGVMQYLLSSLALIIFVGTLALLAQWSKKSRRAEISLFIVLVFLSLLLLATGALLGVLWISGQMPPEVYRQELLVVATVSVTIAGLLGLALCVPTLLKIVRGRPNGRFWTDPPIFFALWLLVAALANNVVSIIGFEQLNQVDAFSLGTGGRIPPIAILASQLPFVVLALLGVGIGIRRGVRETLARLGYGPISLKHIGIVVLFILSAFAFSVGADALFSQLQPDLYRKVGEISSKLFSPKGLSPVSAVLFALLIGVGAGLGEETLFRGAVQPVFGIPATSVLFASMHVQYGPSLLLGYIFVLSIGLGLLRRYVNTTASFLAHAGYNMFSILAVYFFGL</sequence>
<feature type="transmembrane region" description="Helical" evidence="1">
    <location>
        <begin position="39"/>
        <end position="65"/>
    </location>
</feature>
<feature type="transmembrane region" description="Helical" evidence="1">
    <location>
        <begin position="159"/>
        <end position="180"/>
    </location>
</feature>
<feature type="domain" description="CAAX prenyl protease 2/Lysostaphin resistance protein A-like" evidence="2">
    <location>
        <begin position="249"/>
        <end position="332"/>
    </location>
</feature>
<protein>
    <recommendedName>
        <fullName evidence="2">CAAX prenyl protease 2/Lysostaphin resistance protein A-like domain-containing protein</fullName>
    </recommendedName>
</protein>